<comment type="similarity">
    <text evidence="2">Belongs to the CENP-C/MIF2 family.</text>
</comment>
<dbReference type="GO" id="GO:0000776">
    <property type="term" value="C:kinetochore"/>
    <property type="evidence" value="ECO:0007669"/>
    <property type="project" value="InterPro"/>
</dbReference>
<dbReference type="EMBL" id="KZ305018">
    <property type="protein sequence ID" value="PIA65242.1"/>
    <property type="molecule type" value="Genomic_DNA"/>
</dbReference>
<sequence>MSVLLQNLPDPLIDPLLDSSNSSLLDCAISLLPRTFIEDKDTTEKWKQGDTQSLLQALAAKTSNNRLDQARTILGSSSELQNSELPQSMQSAFEDRGIPQMVKNRERRPGLGFKRARFSLKPSTSSQSSLGADMSLNIEKLADPEEFFAAFEKHERAEKELRRLRGEVSTDYTQQMLTTKTRTRRPGLSGRIARYKHYNYSSDVADLNERFGSSQKTSEVVIPSSCNSIMDLEITDKHGPPQENGVAGGGRMDSLAEQKYKVAGSLDEIPINDSANPDRDVISNLLEEQIRFSKEKLDLPLLSRVRKSDANISLEQLDRSMKPSSSIQNVTKRVKDKGSVERQQLSISCTSSPDSTPSRSPLASLSMVARHIAQADRPNNTFSFTSGVDDISPIRDLTHAVGIEKGAPSPHIDSDKPDEANGNGLSFSDKFESIIKEKNPSDGNTVVDKLVTENSTHSLDAVDYNQSEICNETNPLLNICDVGLEDKVEDMQQVEALGTEKTLEINDNLDKLVTENSAYSVDLVEDNCIEHMDCSDHGLEDKIEDIGRETMASNRTELGTIENMECLGSKLDVSGPSMDEDHAPHGEANILPGQNNETHQERARNTVNVQSKQKAPMHNKRRGREVSFRKSLAGAGTQWKEGVRRCTRKRIRPLEFWNGERLIYGRVHKSVESAVCCTYASPAKGKAESTLKVESFVSDRYKVKFPSLF</sequence>
<feature type="compositionally biased region" description="Low complexity" evidence="4">
    <location>
        <begin position="346"/>
        <end position="361"/>
    </location>
</feature>
<evidence type="ECO:0000313" key="6">
    <source>
        <dbReference type="Proteomes" id="UP000230069"/>
    </source>
</evidence>
<dbReference type="GO" id="GO:0051382">
    <property type="term" value="P:kinetochore assembly"/>
    <property type="evidence" value="ECO:0007669"/>
    <property type="project" value="InterPro"/>
</dbReference>
<keyword evidence="6" id="KW-1185">Reference proteome</keyword>
<gene>
    <name evidence="5" type="ORF">AQUCO_00100610v1</name>
</gene>
<evidence type="ECO:0008006" key="7">
    <source>
        <dbReference type="Google" id="ProtNLM"/>
    </source>
</evidence>
<dbReference type="AlphaFoldDB" id="A0A2G5FB69"/>
<evidence type="ECO:0000313" key="5">
    <source>
        <dbReference type="EMBL" id="PIA65242.1"/>
    </source>
</evidence>
<comment type="subcellular location">
    <subcellularLocation>
        <location evidence="1">Nucleus</location>
    </subcellularLocation>
</comment>
<dbReference type="GO" id="GO:0051315">
    <property type="term" value="P:attachment of mitotic spindle microtubules to kinetochore"/>
    <property type="evidence" value="ECO:0007669"/>
    <property type="project" value="TreeGrafter"/>
</dbReference>
<evidence type="ECO:0000256" key="3">
    <source>
        <dbReference type="ARBA" id="ARBA00023242"/>
    </source>
</evidence>
<accession>A0A2G5FB69</accession>
<name>A0A2G5FB69_AQUCA</name>
<reference evidence="5 6" key="1">
    <citation type="submission" date="2017-09" db="EMBL/GenBank/DDBJ databases">
        <title>WGS assembly of Aquilegia coerulea Goldsmith.</title>
        <authorList>
            <person name="Hodges S."/>
            <person name="Kramer E."/>
            <person name="Nordborg M."/>
            <person name="Tomkins J."/>
            <person name="Borevitz J."/>
            <person name="Derieg N."/>
            <person name="Yan J."/>
            <person name="Mihaltcheva S."/>
            <person name="Hayes R.D."/>
            <person name="Rokhsar D."/>
        </authorList>
    </citation>
    <scope>NUCLEOTIDE SEQUENCE [LARGE SCALE GENOMIC DNA]</scope>
    <source>
        <strain evidence="6">cv. Goldsmith</strain>
    </source>
</reference>
<feature type="region of interest" description="Disordered" evidence="4">
    <location>
        <begin position="577"/>
        <end position="601"/>
    </location>
</feature>
<dbReference type="InterPro" id="IPR028386">
    <property type="entry name" value="CENP-C/Mif2/cnp3"/>
</dbReference>
<dbReference type="Proteomes" id="UP000230069">
    <property type="component" value="Unassembled WGS sequence"/>
</dbReference>
<dbReference type="PANTHER" id="PTHR16684">
    <property type="entry name" value="CENTROMERE PROTEIN C"/>
    <property type="match status" value="1"/>
</dbReference>
<proteinExistence type="inferred from homology"/>
<evidence type="ECO:0000256" key="4">
    <source>
        <dbReference type="SAM" id="MobiDB-lite"/>
    </source>
</evidence>
<keyword evidence="3" id="KW-0539">Nucleus</keyword>
<dbReference type="GO" id="GO:0019237">
    <property type="term" value="F:centromeric DNA binding"/>
    <property type="evidence" value="ECO:0007669"/>
    <property type="project" value="InterPro"/>
</dbReference>
<dbReference type="PANTHER" id="PTHR16684:SF11">
    <property type="entry name" value="CENTROMERE PROTEIN C"/>
    <property type="match status" value="1"/>
</dbReference>
<dbReference type="OrthoDB" id="1939643at2759"/>
<feature type="region of interest" description="Disordered" evidence="4">
    <location>
        <begin position="333"/>
        <end position="361"/>
    </location>
</feature>
<dbReference type="GO" id="GO:0005634">
    <property type="term" value="C:nucleus"/>
    <property type="evidence" value="ECO:0007669"/>
    <property type="project" value="UniProtKB-SubCell"/>
</dbReference>
<evidence type="ECO:0000256" key="1">
    <source>
        <dbReference type="ARBA" id="ARBA00004123"/>
    </source>
</evidence>
<evidence type="ECO:0000256" key="2">
    <source>
        <dbReference type="ARBA" id="ARBA00010291"/>
    </source>
</evidence>
<organism evidence="5 6">
    <name type="scientific">Aquilegia coerulea</name>
    <name type="common">Rocky mountain columbine</name>
    <dbReference type="NCBI Taxonomy" id="218851"/>
    <lineage>
        <taxon>Eukaryota</taxon>
        <taxon>Viridiplantae</taxon>
        <taxon>Streptophyta</taxon>
        <taxon>Embryophyta</taxon>
        <taxon>Tracheophyta</taxon>
        <taxon>Spermatophyta</taxon>
        <taxon>Magnoliopsida</taxon>
        <taxon>Ranunculales</taxon>
        <taxon>Ranunculaceae</taxon>
        <taxon>Thalictroideae</taxon>
        <taxon>Aquilegia</taxon>
    </lineage>
</organism>
<protein>
    <recommendedName>
        <fullName evidence="7">Centromere protein C</fullName>
    </recommendedName>
</protein>
<dbReference type="GO" id="GO:0051455">
    <property type="term" value="P:spindle attachment to meiosis I kinetochore"/>
    <property type="evidence" value="ECO:0007669"/>
    <property type="project" value="TreeGrafter"/>
</dbReference>